<accession>A0AAW1JJJ9</accession>
<keyword evidence="2" id="KW-1185">Reference proteome</keyword>
<protein>
    <submittedName>
        <fullName evidence="1">Uncharacterized protein</fullName>
    </submittedName>
</protein>
<dbReference type="Proteomes" id="UP001458880">
    <property type="component" value="Unassembled WGS sequence"/>
</dbReference>
<sequence>MKRCIVFGWHVLDWRKSGLRARSLPSINLPGFHEEPTEENSVLRNIHIKAKKYKPKILTNFAERNFAGLVRISTDYLAPFRSYGHAYI</sequence>
<evidence type="ECO:0000313" key="1">
    <source>
        <dbReference type="EMBL" id="KAK9704209.1"/>
    </source>
</evidence>
<comment type="caution">
    <text evidence="1">The sequence shown here is derived from an EMBL/GenBank/DDBJ whole genome shotgun (WGS) entry which is preliminary data.</text>
</comment>
<organism evidence="1 2">
    <name type="scientific">Popillia japonica</name>
    <name type="common">Japanese beetle</name>
    <dbReference type="NCBI Taxonomy" id="7064"/>
    <lineage>
        <taxon>Eukaryota</taxon>
        <taxon>Metazoa</taxon>
        <taxon>Ecdysozoa</taxon>
        <taxon>Arthropoda</taxon>
        <taxon>Hexapoda</taxon>
        <taxon>Insecta</taxon>
        <taxon>Pterygota</taxon>
        <taxon>Neoptera</taxon>
        <taxon>Endopterygota</taxon>
        <taxon>Coleoptera</taxon>
        <taxon>Polyphaga</taxon>
        <taxon>Scarabaeiformia</taxon>
        <taxon>Scarabaeidae</taxon>
        <taxon>Rutelinae</taxon>
        <taxon>Popillia</taxon>
    </lineage>
</organism>
<dbReference type="AlphaFoldDB" id="A0AAW1JJJ9"/>
<dbReference type="EMBL" id="JASPKY010000355">
    <property type="protein sequence ID" value="KAK9704209.1"/>
    <property type="molecule type" value="Genomic_DNA"/>
</dbReference>
<gene>
    <name evidence="1" type="ORF">QE152_g28434</name>
</gene>
<evidence type="ECO:0000313" key="2">
    <source>
        <dbReference type="Proteomes" id="UP001458880"/>
    </source>
</evidence>
<proteinExistence type="predicted"/>
<reference evidence="1 2" key="1">
    <citation type="journal article" date="2024" name="BMC Genomics">
        <title>De novo assembly and annotation of Popillia japonica's genome with initial clues to its potential as an invasive pest.</title>
        <authorList>
            <person name="Cucini C."/>
            <person name="Boschi S."/>
            <person name="Funari R."/>
            <person name="Cardaioli E."/>
            <person name="Iannotti N."/>
            <person name="Marturano G."/>
            <person name="Paoli F."/>
            <person name="Bruttini M."/>
            <person name="Carapelli A."/>
            <person name="Frati F."/>
            <person name="Nardi F."/>
        </authorList>
    </citation>
    <scope>NUCLEOTIDE SEQUENCE [LARGE SCALE GENOMIC DNA]</scope>
    <source>
        <strain evidence="1">DMR45628</strain>
    </source>
</reference>
<name>A0AAW1JJJ9_POPJA</name>